<organism evidence="14 15">
    <name type="scientific">Stutzerimonas stutzeri</name>
    <name type="common">Pseudomonas stutzeri</name>
    <dbReference type="NCBI Taxonomy" id="316"/>
    <lineage>
        <taxon>Bacteria</taxon>
        <taxon>Pseudomonadati</taxon>
        <taxon>Pseudomonadota</taxon>
        <taxon>Gammaproteobacteria</taxon>
        <taxon>Pseudomonadales</taxon>
        <taxon>Pseudomonadaceae</taxon>
        <taxon>Stutzerimonas</taxon>
    </lineage>
</organism>
<dbReference type="Pfam" id="PF00535">
    <property type="entry name" value="Glycos_transf_2"/>
    <property type="match status" value="1"/>
</dbReference>
<dbReference type="Proteomes" id="UP000324282">
    <property type="component" value="Unassembled WGS sequence"/>
</dbReference>
<dbReference type="InterPro" id="IPR050321">
    <property type="entry name" value="Glycosyltr_2/OpgH_subfam"/>
</dbReference>
<dbReference type="Gene3D" id="3.90.550.10">
    <property type="entry name" value="Spore Coat Polysaccharide Biosynthesis Protein SpsA, Chain A"/>
    <property type="match status" value="1"/>
</dbReference>
<dbReference type="InterPro" id="IPR029044">
    <property type="entry name" value="Nucleotide-diphossugar_trans"/>
</dbReference>
<keyword evidence="10 12" id="KW-1133">Transmembrane helix</keyword>
<accession>A0A5S5B4H9</accession>
<evidence type="ECO:0000256" key="9">
    <source>
        <dbReference type="ARBA" id="ARBA00022692"/>
    </source>
</evidence>
<dbReference type="InterPro" id="IPR023725">
    <property type="entry name" value="Glucans_biosynth_gluTrFase_H"/>
</dbReference>
<comment type="function">
    <text evidence="12">Involved in the biosynthesis of osmoregulated periplasmic glucans (OPGs).</text>
</comment>
<evidence type="ECO:0000313" key="14">
    <source>
        <dbReference type="EMBL" id="TYP61797.1"/>
    </source>
</evidence>
<dbReference type="GO" id="GO:0005886">
    <property type="term" value="C:plasma membrane"/>
    <property type="evidence" value="ECO:0007669"/>
    <property type="project" value="UniProtKB-SubCell"/>
</dbReference>
<evidence type="ECO:0000256" key="7">
    <source>
        <dbReference type="ARBA" id="ARBA00022676"/>
    </source>
</evidence>
<dbReference type="HAMAP" id="MF_01072">
    <property type="entry name" value="MdoH_OpgH"/>
    <property type="match status" value="1"/>
</dbReference>
<proteinExistence type="inferred from homology"/>
<feature type="transmembrane region" description="Helical" evidence="12">
    <location>
        <begin position="693"/>
        <end position="719"/>
    </location>
</feature>
<evidence type="ECO:0000256" key="6">
    <source>
        <dbReference type="ARBA" id="ARBA00022519"/>
    </source>
</evidence>
<evidence type="ECO:0000313" key="15">
    <source>
        <dbReference type="Proteomes" id="UP000324282"/>
    </source>
</evidence>
<protein>
    <recommendedName>
        <fullName evidence="4 12">Glucans biosynthesis glucosyltransferase H</fullName>
        <ecNumber evidence="12">2.4.1.-</ecNumber>
    </recommendedName>
</protein>
<keyword evidence="9 12" id="KW-0812">Transmembrane</keyword>
<feature type="transmembrane region" description="Helical" evidence="12">
    <location>
        <begin position="525"/>
        <end position="553"/>
    </location>
</feature>
<feature type="transmembrane region" description="Helical" evidence="12">
    <location>
        <begin position="207"/>
        <end position="230"/>
    </location>
</feature>
<keyword evidence="8 12" id="KW-0808">Transferase</keyword>
<dbReference type="GO" id="GO:0016758">
    <property type="term" value="F:hexosyltransferase activity"/>
    <property type="evidence" value="ECO:0007669"/>
    <property type="project" value="UniProtKB-UniRule"/>
</dbReference>
<dbReference type="NCBIfam" id="NF003958">
    <property type="entry name" value="PRK05454.2-1"/>
    <property type="match status" value="1"/>
</dbReference>
<sequence length="861" mass="96588">MNSPVDPAITGRYISQLPLDDPQRQALIQNLEQGDGGLADIHRALGRAVPTPDNTEPGGGALLGSVAARLKLGWGETLERAKALTLDHQGRTCIESTPPIVRTRMVPEPWHTNVLRLSWWRLLHKKNRTVELPPAQSVDRSGWRKVAGVRRATLLVLMLVQTVIATWHMKSVLPYQGWALIDLQEVFQQPLQESARQILPYVVQTSILLLFALLFCWVSVGFWTALMGFFQLLKGHDQYNISATTLGDEPIPREARTALVMPIANEDVPRVFAGLRATFESLKATGQLEHFDIFVLSDSNDPDTCVAEQKAWLEVCRSVDGFGHIFYRRRRRRVKRKSGNIDDFCRRWGSSYRYMVVLDADSVMSGDCLTSLVRLMEANPGAGIIQTAPKASGMDTLYARMQQFATRVYGPLFTAGLNFWQLGESHYWGHNAIIRVKPFIEHCALAPLPGKGAFAGDILSHDFVEAALMRRAGWGVWIAYDLPGSYEELPPNLLDELKRDRRWCHGNLMNFRLFLVKGMHTVHRFVFLTGVMSYLSAPLWFVFLALSTGLLAIHTLMVPEYFLQPNQLYPLWPQWHPQEAIALFSATLTLLFLPKLLSVLLICIQGAHEYGGRARLLLSMLLESLFSMLAAPVRMLFHTVFVSAAFLGWSVQWNSPQRADNATPWSEALRRHGPQMLLGVLWMALVGWLDPAFLWWLAPIVVSLILSAPVSVITSRTGLGQAAFRRKLFLIPEEFQPPQELASTDRYTRENQANALANGFIAATVDPIYNALVCGMARARHAKVVAGAESLREQRMQQILDAGPNGAAEAARWRLLNDPDGMAQLHSRVWQDQRYQAWRDAYRPSDFGDASSSETVAASQG</sequence>
<dbReference type="UniPathway" id="UPA00637"/>
<feature type="transmembrane region" description="Helical" evidence="12">
    <location>
        <begin position="625"/>
        <end position="649"/>
    </location>
</feature>
<dbReference type="EMBL" id="VNHQ01000014">
    <property type="protein sequence ID" value="TYP61797.1"/>
    <property type="molecule type" value="Genomic_DNA"/>
</dbReference>
<dbReference type="NCBIfam" id="NF003962">
    <property type="entry name" value="PRK05454.2-5"/>
    <property type="match status" value="1"/>
</dbReference>
<dbReference type="InterPro" id="IPR001173">
    <property type="entry name" value="Glyco_trans_2-like"/>
</dbReference>
<name>A0A5S5B4H9_STUST</name>
<evidence type="ECO:0000256" key="11">
    <source>
        <dbReference type="ARBA" id="ARBA00023136"/>
    </source>
</evidence>
<evidence type="ECO:0000256" key="1">
    <source>
        <dbReference type="ARBA" id="ARBA00004429"/>
    </source>
</evidence>
<dbReference type="PANTHER" id="PTHR43867:SF5">
    <property type="entry name" value="GLUCANS BIOSYNTHESIS GLUCOSYLTRANSFERASE H"/>
    <property type="match status" value="1"/>
</dbReference>
<gene>
    <name evidence="12" type="primary">opgH</name>
    <name evidence="14" type="ORF">A9A72_124547</name>
</gene>
<comment type="caution">
    <text evidence="14">The sequence shown here is derived from an EMBL/GenBank/DDBJ whole genome shotgun (WGS) entry which is preliminary data.</text>
</comment>
<keyword evidence="7 12" id="KW-0328">Glycosyltransferase</keyword>
<evidence type="ECO:0000256" key="5">
    <source>
        <dbReference type="ARBA" id="ARBA00022475"/>
    </source>
</evidence>
<feature type="transmembrane region" description="Helical" evidence="12">
    <location>
        <begin position="580"/>
        <end position="604"/>
    </location>
</feature>
<comment type="similarity">
    <text evidence="3 12">Belongs to the glycosyltransferase 2 family. OpgH subfamily.</text>
</comment>
<evidence type="ECO:0000256" key="3">
    <source>
        <dbReference type="ARBA" id="ARBA00009337"/>
    </source>
</evidence>
<evidence type="ECO:0000256" key="2">
    <source>
        <dbReference type="ARBA" id="ARBA00005001"/>
    </source>
</evidence>
<keyword evidence="11 12" id="KW-0472">Membrane</keyword>
<dbReference type="FunFam" id="3.90.550.10:FF:000047">
    <property type="entry name" value="Glucans biosynthesis glucosyltransferase H"/>
    <property type="match status" value="1"/>
</dbReference>
<dbReference type="EC" id="2.4.1.-" evidence="12"/>
<comment type="subcellular location">
    <subcellularLocation>
        <location evidence="1">Cell inner membrane</location>
        <topology evidence="1">Multi-pass membrane protein</topology>
    </subcellularLocation>
    <subcellularLocation>
        <location evidence="12">Cell membrane</location>
        <topology evidence="12">Multi-pass membrane protein</topology>
    </subcellularLocation>
</comment>
<comment type="pathway">
    <text evidence="2 12">Glycan metabolism; osmoregulated periplasmic glucan (OPG) biosynthesis.</text>
</comment>
<dbReference type="OrthoDB" id="9775281at2"/>
<keyword evidence="6" id="KW-0997">Cell inner membrane</keyword>
<feature type="transmembrane region" description="Helical" evidence="12">
    <location>
        <begin position="152"/>
        <end position="169"/>
    </location>
</feature>
<dbReference type="PANTHER" id="PTHR43867">
    <property type="entry name" value="CELLULOSE SYNTHASE CATALYTIC SUBUNIT A [UDP-FORMING]"/>
    <property type="match status" value="1"/>
</dbReference>
<dbReference type="GO" id="GO:0009250">
    <property type="term" value="P:glucan biosynthetic process"/>
    <property type="evidence" value="ECO:0007669"/>
    <property type="project" value="UniProtKB-UniRule"/>
</dbReference>
<feature type="domain" description="Glycosyltransferase 2-like" evidence="13">
    <location>
        <begin position="260"/>
        <end position="441"/>
    </location>
</feature>
<reference evidence="14 15" key="1">
    <citation type="submission" date="2019-07" db="EMBL/GenBank/DDBJ databases">
        <title>Deep subsurface shale carbon reservoir microbial communities from Ohio and West Virginia, USA.</title>
        <authorList>
            <person name="Wrighton K."/>
        </authorList>
    </citation>
    <scope>NUCLEOTIDE SEQUENCE [LARGE SCALE GENOMIC DNA]</scope>
    <source>
        <strain evidence="14 15">NP_8Ht</strain>
    </source>
</reference>
<evidence type="ECO:0000256" key="10">
    <source>
        <dbReference type="ARBA" id="ARBA00022989"/>
    </source>
</evidence>
<evidence type="ECO:0000256" key="4">
    <source>
        <dbReference type="ARBA" id="ARBA00020585"/>
    </source>
</evidence>
<dbReference type="RefSeq" id="WP_148926368.1">
    <property type="nucleotide sequence ID" value="NZ_VNHQ01000014.1"/>
</dbReference>
<dbReference type="NCBIfam" id="NF003955">
    <property type="entry name" value="PRK05454.1-1"/>
    <property type="match status" value="1"/>
</dbReference>
<dbReference type="AlphaFoldDB" id="A0A5S5B4H9"/>
<evidence type="ECO:0000259" key="13">
    <source>
        <dbReference type="Pfam" id="PF00535"/>
    </source>
</evidence>
<dbReference type="CDD" id="cd04191">
    <property type="entry name" value="Glucan_BSP_MdoH"/>
    <property type="match status" value="1"/>
</dbReference>
<dbReference type="SUPFAM" id="SSF53448">
    <property type="entry name" value="Nucleotide-diphospho-sugar transferases"/>
    <property type="match status" value="1"/>
</dbReference>
<keyword evidence="5 12" id="KW-1003">Cell membrane</keyword>
<evidence type="ECO:0000256" key="12">
    <source>
        <dbReference type="HAMAP-Rule" id="MF_01072"/>
    </source>
</evidence>
<evidence type="ECO:0000256" key="8">
    <source>
        <dbReference type="ARBA" id="ARBA00022679"/>
    </source>
</evidence>